<proteinExistence type="predicted"/>
<gene>
    <name evidence="1" type="ORF">GCM10010982_01010</name>
</gene>
<dbReference type="EMBL" id="BMLS01000001">
    <property type="protein sequence ID" value="GGO63599.1"/>
    <property type="molecule type" value="Genomic_DNA"/>
</dbReference>
<dbReference type="Pfam" id="PF07963">
    <property type="entry name" value="N_methyl"/>
    <property type="match status" value="1"/>
</dbReference>
<name>A0A918DGE5_9ALTE</name>
<dbReference type="PROSITE" id="PS00409">
    <property type="entry name" value="PROKAR_NTER_METHYL"/>
    <property type="match status" value="1"/>
</dbReference>
<dbReference type="SUPFAM" id="SSF54523">
    <property type="entry name" value="Pili subunits"/>
    <property type="match status" value="1"/>
</dbReference>
<accession>A0A918DGE5</accession>
<evidence type="ECO:0000313" key="2">
    <source>
        <dbReference type="Proteomes" id="UP000606935"/>
    </source>
</evidence>
<reference evidence="1" key="1">
    <citation type="journal article" date="2014" name="Int. J. Syst. Evol. Microbiol.">
        <title>Complete genome sequence of Corynebacterium casei LMG S-19264T (=DSM 44701T), isolated from a smear-ripened cheese.</title>
        <authorList>
            <consortium name="US DOE Joint Genome Institute (JGI-PGF)"/>
            <person name="Walter F."/>
            <person name="Albersmeier A."/>
            <person name="Kalinowski J."/>
            <person name="Ruckert C."/>
        </authorList>
    </citation>
    <scope>NUCLEOTIDE SEQUENCE</scope>
    <source>
        <strain evidence="1">CGMCC 1.7086</strain>
    </source>
</reference>
<evidence type="ECO:0008006" key="3">
    <source>
        <dbReference type="Google" id="ProtNLM"/>
    </source>
</evidence>
<protein>
    <recommendedName>
        <fullName evidence="3">Prepilin-type N-terminal cleavage/methylation domain-containing protein</fullName>
    </recommendedName>
</protein>
<keyword evidence="2" id="KW-1185">Reference proteome</keyword>
<reference evidence="1" key="2">
    <citation type="submission" date="2020-09" db="EMBL/GenBank/DDBJ databases">
        <authorList>
            <person name="Sun Q."/>
            <person name="Zhou Y."/>
        </authorList>
    </citation>
    <scope>NUCLEOTIDE SEQUENCE</scope>
    <source>
        <strain evidence="1">CGMCC 1.7086</strain>
    </source>
</reference>
<dbReference type="Proteomes" id="UP000606935">
    <property type="component" value="Unassembled WGS sequence"/>
</dbReference>
<sequence length="206" mass="22921">MMKQQTRLQRGSMHSCAKGFTLIEMLVVLVIVALTTSLLAQGLATTWKNFERLGARALMQSSAQLPALWVTQSVQGALMYHPNQAVAQGSDKHFEFITFLAPDDEHHLPQSIRWQFQPANPGWQLSYQKAESAASVVVQLFEQEPNFSYLVDGQWQAAFTPNAAQLPQAIKILVGEQTWLLASPGRPAQVDIPPELPIFGDYDFGQ</sequence>
<dbReference type="InterPro" id="IPR045584">
    <property type="entry name" value="Pilin-like"/>
</dbReference>
<dbReference type="NCBIfam" id="TIGR02532">
    <property type="entry name" value="IV_pilin_GFxxxE"/>
    <property type="match status" value="1"/>
</dbReference>
<dbReference type="AlphaFoldDB" id="A0A918DGE5"/>
<organism evidence="1 2">
    <name type="scientific">Bowmanella pacifica</name>
    <dbReference type="NCBI Taxonomy" id="502051"/>
    <lineage>
        <taxon>Bacteria</taxon>
        <taxon>Pseudomonadati</taxon>
        <taxon>Pseudomonadota</taxon>
        <taxon>Gammaproteobacteria</taxon>
        <taxon>Alteromonadales</taxon>
        <taxon>Alteromonadaceae</taxon>
        <taxon>Bowmanella</taxon>
    </lineage>
</organism>
<evidence type="ECO:0000313" key="1">
    <source>
        <dbReference type="EMBL" id="GGO63599.1"/>
    </source>
</evidence>
<dbReference type="InterPro" id="IPR012902">
    <property type="entry name" value="N_methyl_site"/>
</dbReference>
<comment type="caution">
    <text evidence="1">The sequence shown here is derived from an EMBL/GenBank/DDBJ whole genome shotgun (WGS) entry which is preliminary data.</text>
</comment>